<dbReference type="SFLD" id="SFLDG01018">
    <property type="entry name" value="Squalene/Phytoene_Synthase_Lik"/>
    <property type="match status" value="1"/>
</dbReference>
<reference evidence="3" key="1">
    <citation type="journal article" date="2019" name="Int. J. Syst. Evol. Microbiol.">
        <title>The Global Catalogue of Microorganisms (GCM) 10K type strain sequencing project: providing services to taxonomists for standard genome sequencing and annotation.</title>
        <authorList>
            <consortium name="The Broad Institute Genomics Platform"/>
            <consortium name="The Broad Institute Genome Sequencing Center for Infectious Disease"/>
            <person name="Wu L."/>
            <person name="Ma J."/>
        </authorList>
    </citation>
    <scope>NUCLEOTIDE SEQUENCE [LARGE SCALE GENOMIC DNA]</scope>
    <source>
        <strain evidence="3">JCM 15974</strain>
    </source>
</reference>
<dbReference type="Pfam" id="PF00494">
    <property type="entry name" value="SQS_PSY"/>
    <property type="match status" value="1"/>
</dbReference>
<keyword evidence="1" id="KW-0808">Transferase</keyword>
<dbReference type="SFLD" id="SFLDG01212">
    <property type="entry name" value="Phytoene_synthase_like"/>
    <property type="match status" value="1"/>
</dbReference>
<proteinExistence type="predicted"/>
<dbReference type="Proteomes" id="UP001501758">
    <property type="component" value="Unassembled WGS sequence"/>
</dbReference>
<dbReference type="CDD" id="cd00683">
    <property type="entry name" value="Trans_IPPS_HH"/>
    <property type="match status" value="1"/>
</dbReference>
<organism evidence="2 3">
    <name type="scientific">Aquimarina litoralis</name>
    <dbReference type="NCBI Taxonomy" id="584605"/>
    <lineage>
        <taxon>Bacteria</taxon>
        <taxon>Pseudomonadati</taxon>
        <taxon>Bacteroidota</taxon>
        <taxon>Flavobacteriia</taxon>
        <taxon>Flavobacteriales</taxon>
        <taxon>Flavobacteriaceae</taxon>
        <taxon>Aquimarina</taxon>
    </lineage>
</organism>
<comment type="caution">
    <text evidence="2">The sequence shown here is derived from an EMBL/GenBank/DDBJ whole genome shotgun (WGS) entry which is preliminary data.</text>
</comment>
<evidence type="ECO:0000256" key="1">
    <source>
        <dbReference type="ARBA" id="ARBA00022679"/>
    </source>
</evidence>
<dbReference type="EMBL" id="BAAAGE010000003">
    <property type="protein sequence ID" value="GAA0725507.1"/>
    <property type="molecule type" value="Genomic_DNA"/>
</dbReference>
<name>A0ABP3U8N8_9FLAO</name>
<dbReference type="InterPro" id="IPR019845">
    <property type="entry name" value="Squalene/phytoene_synthase_CS"/>
</dbReference>
<dbReference type="PANTHER" id="PTHR31480">
    <property type="entry name" value="BIFUNCTIONAL LYCOPENE CYCLASE/PHYTOENE SYNTHASE"/>
    <property type="match status" value="1"/>
</dbReference>
<dbReference type="SFLD" id="SFLDS00005">
    <property type="entry name" value="Isoprenoid_Synthase_Type_I"/>
    <property type="match status" value="1"/>
</dbReference>
<dbReference type="PROSITE" id="PS01045">
    <property type="entry name" value="SQUALEN_PHYTOEN_SYN_2"/>
    <property type="match status" value="1"/>
</dbReference>
<gene>
    <name evidence="2" type="ORF">GCM10009430_31290</name>
</gene>
<sequence>MKDLFDDVSFKCSKIVTQNYSTSFSMGIKLFDKSIRDSIFSIYGFVRFADEIVDTFHDYDKETLFSNFEQDYYRAYNQGISLNPILNSFQITVRKYNIDDELIQAFLKSMRSDLSKKEFTDDEIKTYIYGSADVVGLMCLKVFVNGDEERYQALKPAAMSLGSAFQKVNFLRDINEDINQLHRIYFPILKDNELTENIKKKIIEYINEDFKIALEGIKELPDNSKNGVYAAYLYYTKLTTKIEYTPVEKLLTERIRIPNRSKIWTLVSIYMSNKLKLA</sequence>
<evidence type="ECO:0000313" key="2">
    <source>
        <dbReference type="EMBL" id="GAA0725507.1"/>
    </source>
</evidence>
<dbReference type="InterPro" id="IPR044843">
    <property type="entry name" value="Trans_IPPS_bact-type"/>
</dbReference>
<dbReference type="RefSeq" id="WP_343913208.1">
    <property type="nucleotide sequence ID" value="NZ_BAAAGE010000003.1"/>
</dbReference>
<dbReference type="InterPro" id="IPR033904">
    <property type="entry name" value="Trans_IPPS_HH"/>
</dbReference>
<keyword evidence="3" id="KW-1185">Reference proteome</keyword>
<dbReference type="SUPFAM" id="SSF48576">
    <property type="entry name" value="Terpenoid synthases"/>
    <property type="match status" value="1"/>
</dbReference>
<dbReference type="InterPro" id="IPR002060">
    <property type="entry name" value="Squ/phyt_synthse"/>
</dbReference>
<dbReference type="InterPro" id="IPR008949">
    <property type="entry name" value="Isoprenoid_synthase_dom_sf"/>
</dbReference>
<protein>
    <submittedName>
        <fullName evidence="2">Phytoene/squalene synthase family protein</fullName>
    </submittedName>
</protein>
<accession>A0ABP3U8N8</accession>
<dbReference type="Gene3D" id="1.10.600.10">
    <property type="entry name" value="Farnesyl Diphosphate Synthase"/>
    <property type="match status" value="1"/>
</dbReference>
<evidence type="ECO:0000313" key="3">
    <source>
        <dbReference type="Proteomes" id="UP001501758"/>
    </source>
</evidence>